<dbReference type="RefSeq" id="WP_203989216.1">
    <property type="nucleotide sequence ID" value="NZ_BOOU01000057.1"/>
</dbReference>
<dbReference type="NCBIfam" id="TIGR03083">
    <property type="entry name" value="maleylpyruvate isomerase family mycothiol-dependent enzyme"/>
    <property type="match status" value="1"/>
</dbReference>
<accession>A0A919R6R7</accession>
<dbReference type="Gene3D" id="1.20.120.450">
    <property type="entry name" value="dinb family like domain"/>
    <property type="match status" value="1"/>
</dbReference>
<keyword evidence="3" id="KW-0413">Isomerase</keyword>
<dbReference type="InterPro" id="IPR024344">
    <property type="entry name" value="MDMPI_metal-binding"/>
</dbReference>
<gene>
    <name evidence="3" type="ORF">Sru01_42820</name>
</gene>
<dbReference type="InterPro" id="IPR034660">
    <property type="entry name" value="DinB/YfiT-like"/>
</dbReference>
<dbReference type="InterPro" id="IPR017517">
    <property type="entry name" value="Maleyloyr_isom"/>
</dbReference>
<comment type="caution">
    <text evidence="3">The sequence shown here is derived from an EMBL/GenBank/DDBJ whole genome shotgun (WGS) entry which is preliminary data.</text>
</comment>
<protein>
    <submittedName>
        <fullName evidence="3">Maleylpyruvate isomerase</fullName>
    </submittedName>
</protein>
<proteinExistence type="predicted"/>
<evidence type="ECO:0000313" key="4">
    <source>
        <dbReference type="Proteomes" id="UP000655287"/>
    </source>
</evidence>
<evidence type="ECO:0000259" key="2">
    <source>
        <dbReference type="Pfam" id="PF11716"/>
    </source>
</evidence>
<organism evidence="3 4">
    <name type="scientific">Sphaerisporangium rufum</name>
    <dbReference type="NCBI Taxonomy" id="1381558"/>
    <lineage>
        <taxon>Bacteria</taxon>
        <taxon>Bacillati</taxon>
        <taxon>Actinomycetota</taxon>
        <taxon>Actinomycetes</taxon>
        <taxon>Streptosporangiales</taxon>
        <taxon>Streptosporangiaceae</taxon>
        <taxon>Sphaerisporangium</taxon>
    </lineage>
</organism>
<dbReference type="GO" id="GO:0016853">
    <property type="term" value="F:isomerase activity"/>
    <property type="evidence" value="ECO:0007669"/>
    <property type="project" value="UniProtKB-KW"/>
</dbReference>
<dbReference type="SUPFAM" id="SSF109854">
    <property type="entry name" value="DinB/YfiT-like putative metalloenzymes"/>
    <property type="match status" value="1"/>
</dbReference>
<dbReference type="AlphaFoldDB" id="A0A919R6R7"/>
<keyword evidence="4" id="KW-1185">Reference proteome</keyword>
<dbReference type="Proteomes" id="UP000655287">
    <property type="component" value="Unassembled WGS sequence"/>
</dbReference>
<dbReference type="GO" id="GO:0046872">
    <property type="term" value="F:metal ion binding"/>
    <property type="evidence" value="ECO:0007669"/>
    <property type="project" value="InterPro"/>
</dbReference>
<reference evidence="3" key="1">
    <citation type="submission" date="2021-01" db="EMBL/GenBank/DDBJ databases">
        <title>Whole genome shotgun sequence of Sphaerisporangium rufum NBRC 109079.</title>
        <authorList>
            <person name="Komaki H."/>
            <person name="Tamura T."/>
        </authorList>
    </citation>
    <scope>NUCLEOTIDE SEQUENCE</scope>
    <source>
        <strain evidence="3">NBRC 109079</strain>
    </source>
</reference>
<name>A0A919R6R7_9ACTN</name>
<sequence>MTCLDELRTELAAATGRFLATTAALSDDDLAAPSLLPGWTRGHVLAHVAGNADSHVNLLTWARTGVYTPQYPTPDSREAGIREGAARPAARQHAGNAAAAARLAAAVEGMPAAAWQARVRGMRPPDHPAWYVLVRRIRELEVHHVDLDAGYTWLDWPEVFVRRELHDAMAGWPYDRSTVGEIRTGGREWTDLGRGPVVEGPAPVVLAWLTGRLAPERAGGPGAPGPHRLARTPPPAPPWMTLTAPPGLPDAPPEEYP</sequence>
<feature type="region of interest" description="Disordered" evidence="1">
    <location>
        <begin position="216"/>
        <end position="257"/>
    </location>
</feature>
<dbReference type="Pfam" id="PF11716">
    <property type="entry name" value="MDMPI_N"/>
    <property type="match status" value="1"/>
</dbReference>
<feature type="domain" description="Mycothiol-dependent maleylpyruvate isomerase metal-binding" evidence="2">
    <location>
        <begin position="11"/>
        <end position="147"/>
    </location>
</feature>
<dbReference type="EMBL" id="BOOU01000057">
    <property type="protein sequence ID" value="GII79300.1"/>
    <property type="molecule type" value="Genomic_DNA"/>
</dbReference>
<evidence type="ECO:0000313" key="3">
    <source>
        <dbReference type="EMBL" id="GII79300.1"/>
    </source>
</evidence>
<evidence type="ECO:0000256" key="1">
    <source>
        <dbReference type="SAM" id="MobiDB-lite"/>
    </source>
</evidence>